<evidence type="ECO:0000313" key="2">
    <source>
        <dbReference type="EMBL" id="QTA92751.1"/>
    </source>
</evidence>
<dbReference type="InterPro" id="IPR006143">
    <property type="entry name" value="RND_pump_MFP"/>
</dbReference>
<dbReference type="SUPFAM" id="SSF111369">
    <property type="entry name" value="HlyD-like secretion proteins"/>
    <property type="match status" value="1"/>
</dbReference>
<dbReference type="Gene3D" id="1.10.287.470">
    <property type="entry name" value="Helix hairpin bin"/>
    <property type="match status" value="1"/>
</dbReference>
<dbReference type="KEGG" id="dmm:dnm_088400"/>
<dbReference type="Gene3D" id="2.40.30.170">
    <property type="match status" value="1"/>
</dbReference>
<dbReference type="AlphaFoldDB" id="A0A975BVY6"/>
<comment type="similarity">
    <text evidence="1">Belongs to the membrane fusion protein (MFP) (TC 8.A.1) family.</text>
</comment>
<name>A0A975BVY6_9BACT</name>
<accession>A0A975BVY6</accession>
<evidence type="ECO:0000256" key="1">
    <source>
        <dbReference type="ARBA" id="ARBA00009477"/>
    </source>
</evidence>
<gene>
    <name evidence="2" type="ORF">dnm_088400</name>
</gene>
<dbReference type="GO" id="GO:1990281">
    <property type="term" value="C:efflux pump complex"/>
    <property type="evidence" value="ECO:0007669"/>
    <property type="project" value="TreeGrafter"/>
</dbReference>
<sequence>MRTFFKFILILLILAAGGFIAKTLIATKPSAKRKPVSIGAPLADVITVQPGAEQVKIIAMGTVVPAKEVVIQPQVSGHIVEISPELMPGGLFKAGDVLMRIDDRDYKIAADQRNAEVARAMMELKLEQGKQATAKREWELLGSEIATTKSGRDLVLRKPHLKKAVASLASARSSLKKAKLDVERTKIRASFNAFVKEKFVDIGQPAGPGTKLVTLVGTDEFWLQISVPVRRLSWISVPGVNATEGSFVTVIQENNAAGSQIVRQGKVVRLLGDLDPVGRMARILVAVEDPFDLNTEKVIKNIPLLLGAYVKVEIQGPELENVFVIPRKALREGEQVWLMTHEKKLSIRKVDVVWRRKDDLLVRGLNSGEHIITSRISAPVEGMELRVSGPDLQEADTNEI</sequence>
<protein>
    <submittedName>
        <fullName evidence="2">Efflux transporter, RND family</fullName>
    </submittedName>
</protein>
<dbReference type="PANTHER" id="PTHR30469">
    <property type="entry name" value="MULTIDRUG RESISTANCE PROTEIN MDTA"/>
    <property type="match status" value="1"/>
</dbReference>
<dbReference type="Proteomes" id="UP000663722">
    <property type="component" value="Chromosome"/>
</dbReference>
<reference evidence="2" key="1">
    <citation type="journal article" date="2021" name="Microb. Physiol.">
        <title>Proteogenomic Insights into the Physiology of Marine, Sulfate-Reducing, Filamentous Desulfonema limicola and Desulfonema magnum.</title>
        <authorList>
            <person name="Schnaars V."/>
            <person name="Wohlbrand L."/>
            <person name="Scheve S."/>
            <person name="Hinrichs C."/>
            <person name="Reinhardt R."/>
            <person name="Rabus R."/>
        </authorList>
    </citation>
    <scope>NUCLEOTIDE SEQUENCE</scope>
    <source>
        <strain evidence="2">4be13</strain>
    </source>
</reference>
<organism evidence="2 3">
    <name type="scientific">Desulfonema magnum</name>
    <dbReference type="NCBI Taxonomy" id="45655"/>
    <lineage>
        <taxon>Bacteria</taxon>
        <taxon>Pseudomonadati</taxon>
        <taxon>Thermodesulfobacteriota</taxon>
        <taxon>Desulfobacteria</taxon>
        <taxon>Desulfobacterales</taxon>
        <taxon>Desulfococcaceae</taxon>
        <taxon>Desulfonema</taxon>
    </lineage>
</organism>
<dbReference type="EMBL" id="CP061800">
    <property type="protein sequence ID" value="QTA92751.1"/>
    <property type="molecule type" value="Genomic_DNA"/>
</dbReference>
<dbReference type="PANTHER" id="PTHR30469:SF12">
    <property type="entry name" value="MULTIDRUG RESISTANCE PROTEIN MDTA"/>
    <property type="match status" value="1"/>
</dbReference>
<dbReference type="Gene3D" id="2.40.50.100">
    <property type="match status" value="1"/>
</dbReference>
<dbReference type="Gene3D" id="2.40.420.20">
    <property type="match status" value="1"/>
</dbReference>
<evidence type="ECO:0000313" key="3">
    <source>
        <dbReference type="Proteomes" id="UP000663722"/>
    </source>
</evidence>
<dbReference type="GO" id="GO:0015562">
    <property type="term" value="F:efflux transmembrane transporter activity"/>
    <property type="evidence" value="ECO:0007669"/>
    <property type="project" value="TreeGrafter"/>
</dbReference>
<keyword evidence="3" id="KW-1185">Reference proteome</keyword>
<proteinExistence type="inferred from homology"/>
<dbReference type="RefSeq" id="WP_207679984.1">
    <property type="nucleotide sequence ID" value="NZ_CP061800.1"/>
</dbReference>
<dbReference type="NCBIfam" id="TIGR01730">
    <property type="entry name" value="RND_mfp"/>
    <property type="match status" value="1"/>
</dbReference>